<protein>
    <recommendedName>
        <fullName evidence="6">Terminase</fullName>
    </recommendedName>
</protein>
<dbReference type="Pfam" id="PF20454">
    <property type="entry name" value="GpA_nuclease"/>
    <property type="match status" value="1"/>
</dbReference>
<dbReference type="PANTHER" id="PTHR34413:SF2">
    <property type="entry name" value="PROPHAGE TAIL FIBER ASSEMBLY PROTEIN HOMOLOG TFAE-RELATED"/>
    <property type="match status" value="1"/>
</dbReference>
<proteinExistence type="inferred from homology"/>
<feature type="domain" description="Terminase large subunit GpA endonuclease" evidence="3">
    <location>
        <begin position="328"/>
        <end position="656"/>
    </location>
</feature>
<dbReference type="GO" id="GO:0005524">
    <property type="term" value="F:ATP binding"/>
    <property type="evidence" value="ECO:0007669"/>
    <property type="project" value="InterPro"/>
</dbReference>
<dbReference type="PANTHER" id="PTHR34413">
    <property type="entry name" value="PROPHAGE TAIL FIBER ASSEMBLY PROTEIN HOMOLOG TFAE-RELATED-RELATED"/>
    <property type="match status" value="1"/>
</dbReference>
<dbReference type="InterPro" id="IPR046453">
    <property type="entry name" value="GpA_ATPase"/>
</dbReference>
<accession>A0A398BTV9</accession>
<gene>
    <name evidence="4" type="ORF">D2N39_11730</name>
</gene>
<dbReference type="EMBL" id="QXXQ01000005">
    <property type="protein sequence ID" value="RID91898.1"/>
    <property type="molecule type" value="Genomic_DNA"/>
</dbReference>
<dbReference type="GO" id="GO:0004519">
    <property type="term" value="F:endonuclease activity"/>
    <property type="evidence" value="ECO:0007669"/>
    <property type="project" value="InterPro"/>
</dbReference>
<organism evidence="4 5">
    <name type="scientific">Gemmobacter lutimaris</name>
    <dbReference type="NCBI Taxonomy" id="2306023"/>
    <lineage>
        <taxon>Bacteria</taxon>
        <taxon>Pseudomonadati</taxon>
        <taxon>Pseudomonadota</taxon>
        <taxon>Alphaproteobacteria</taxon>
        <taxon>Rhodobacterales</taxon>
        <taxon>Paracoccaceae</taxon>
        <taxon>Gemmobacter</taxon>
    </lineage>
</organism>
<dbReference type="Proteomes" id="UP000266649">
    <property type="component" value="Unassembled WGS sequence"/>
</dbReference>
<comment type="caution">
    <text evidence="4">The sequence shown here is derived from an EMBL/GenBank/DDBJ whole genome shotgun (WGS) entry which is preliminary data.</text>
</comment>
<dbReference type="RefSeq" id="WP_119134959.1">
    <property type="nucleotide sequence ID" value="NZ_QXXQ01000005.1"/>
</dbReference>
<evidence type="ECO:0000259" key="2">
    <source>
        <dbReference type="Pfam" id="PF05876"/>
    </source>
</evidence>
<reference evidence="4 5" key="1">
    <citation type="submission" date="2018-09" db="EMBL/GenBank/DDBJ databases">
        <title>Gemmobacter lutimaris sp. nov., a marine bacterium isolated from tidal flat.</title>
        <authorList>
            <person name="Lee D.W."/>
            <person name="Yoo Y."/>
            <person name="Kim J.-J."/>
            <person name="Kim B.S."/>
        </authorList>
    </citation>
    <scope>NUCLEOTIDE SEQUENCE [LARGE SCALE GENOMIC DNA]</scope>
    <source>
        <strain evidence="4 5">YJ-T1-11</strain>
    </source>
</reference>
<dbReference type="InterPro" id="IPR046454">
    <property type="entry name" value="GpA_endonuclease"/>
</dbReference>
<dbReference type="InterPro" id="IPR051220">
    <property type="entry name" value="TFA_Chaperone"/>
</dbReference>
<feature type="region of interest" description="Disordered" evidence="1">
    <location>
        <begin position="542"/>
        <end position="571"/>
    </location>
</feature>
<dbReference type="InterPro" id="IPR008866">
    <property type="entry name" value="Phage_lambda_GpA-like"/>
</dbReference>
<evidence type="ECO:0000256" key="1">
    <source>
        <dbReference type="SAM" id="MobiDB-lite"/>
    </source>
</evidence>
<name>A0A398BTV9_9RHOB</name>
<evidence type="ECO:0000313" key="4">
    <source>
        <dbReference type="EMBL" id="RID91898.1"/>
    </source>
</evidence>
<evidence type="ECO:0000259" key="3">
    <source>
        <dbReference type="Pfam" id="PF20454"/>
    </source>
</evidence>
<sequence length="703" mass="79621">MRLRHTIQSLIRSTITAVRPAEKLTVSEWAEKYRYLNNTGSYVGLWDHDKTPYMREPMDELTSLDFTAMIFAGPARTGKSDIAFNWLGYSAACDPSDMLYYAMTQSVASEWSQRDLMKVIRAKKPGEKQSIFQAMLRPGKNNIFDKWFKSGMQLMVRWPSITELSGKTVPHVWLADYDRMEQDVEKQGNPFDLARKRTTTYKRFGMTVAEASPGFEVVDQNWIAATPHEAPPTKGILELYNRGDRRRWYWRCPACDTAFEPTFALLSYPGSGDIIDRANGAVMVAPCCGGIITPDQKYDLNRNGRWLKEGQKWNPDGSISGTARKSDIASFWLNGAAAGFQSWAGLVTSYLQAMEAWDNSGDTGALKKCLNTDLGQPYEPPKNKHARLPEELRTRVEDWGGGHRYEDREPMVPPWVRFLIATIDVQADAFVVRITGFGPGNDMTLIDTFKIRKSNRLDPHDLRGTQYAKLDPASYPEDWDLIVEQVIESSYPLADGSGRRMAIKATGCDSGGKDGVTTNAYTFWRKLRDDSEGRGYHRRFHLVKGTTTRDAPRRKTSYPDSNRRDRNAGARGDVPVQLFNSNLLKDQLNALLGRAEPGGGMMRFPAWTPIWVFKQLTAEDRGPKGWVNPSNRRNEDWDLSYYALGLCLHPDINLERITWNDGEPAWAKPWDENIFVFAPEEPGPIRVDGGPPINLRRIADGFL</sequence>
<dbReference type="AlphaFoldDB" id="A0A398BTV9"/>
<feature type="domain" description="Phage terminase large subunit GpA ATPase" evidence="2">
    <location>
        <begin position="43"/>
        <end position="306"/>
    </location>
</feature>
<evidence type="ECO:0000313" key="5">
    <source>
        <dbReference type="Proteomes" id="UP000266649"/>
    </source>
</evidence>
<dbReference type="Pfam" id="PF05876">
    <property type="entry name" value="GpA_ATPase"/>
    <property type="match status" value="1"/>
</dbReference>
<dbReference type="GO" id="GO:0016887">
    <property type="term" value="F:ATP hydrolysis activity"/>
    <property type="evidence" value="ECO:0007669"/>
    <property type="project" value="InterPro"/>
</dbReference>
<dbReference type="OrthoDB" id="5181253at2"/>
<dbReference type="HAMAP" id="MF_04144">
    <property type="entry name" value="TERL_LAMBDA"/>
    <property type="match status" value="1"/>
</dbReference>
<keyword evidence="5" id="KW-1185">Reference proteome</keyword>
<evidence type="ECO:0008006" key="6">
    <source>
        <dbReference type="Google" id="ProtNLM"/>
    </source>
</evidence>